<name>A0A5A9G1N4_AZOLI</name>
<evidence type="ECO:0000313" key="2">
    <source>
        <dbReference type="EMBL" id="KAA0587572.1"/>
    </source>
</evidence>
<dbReference type="Pfam" id="PF18660">
    <property type="entry name" value="Tsi6"/>
    <property type="match status" value="1"/>
</dbReference>
<evidence type="ECO:0000313" key="3">
    <source>
        <dbReference type="Proteomes" id="UP000324927"/>
    </source>
</evidence>
<dbReference type="EMBL" id="VTTN01000029">
    <property type="protein sequence ID" value="KAA0587572.1"/>
    <property type="molecule type" value="Genomic_DNA"/>
</dbReference>
<proteinExistence type="predicted"/>
<keyword evidence="3" id="KW-1185">Reference proteome</keyword>
<comment type="caution">
    <text evidence="2">The sequence shown here is derived from an EMBL/GenBank/DDBJ whole genome shotgun (WGS) entry which is preliminary data.</text>
</comment>
<dbReference type="Proteomes" id="UP000324927">
    <property type="component" value="Unassembled WGS sequence"/>
</dbReference>
<dbReference type="RefSeq" id="WP_149235480.1">
    <property type="nucleotide sequence ID" value="NZ_JALJXJ010000001.1"/>
</dbReference>
<reference evidence="2 3" key="1">
    <citation type="submission" date="2019-08" db="EMBL/GenBank/DDBJ databases">
        <authorList>
            <person name="Grouzdev D."/>
            <person name="Tikhonova E."/>
            <person name="Kravchenko I."/>
        </authorList>
    </citation>
    <scope>NUCLEOTIDE SEQUENCE [LARGE SCALE GENOMIC DNA]</scope>
    <source>
        <strain evidence="2 3">59b</strain>
    </source>
</reference>
<gene>
    <name evidence="2" type="ORF">FZ942_34135</name>
</gene>
<organism evidence="2 3">
    <name type="scientific">Azospirillum lipoferum</name>
    <dbReference type="NCBI Taxonomy" id="193"/>
    <lineage>
        <taxon>Bacteria</taxon>
        <taxon>Pseudomonadati</taxon>
        <taxon>Pseudomonadota</taxon>
        <taxon>Alphaproteobacteria</taxon>
        <taxon>Rhodospirillales</taxon>
        <taxon>Azospirillaceae</taxon>
        <taxon>Azospirillum</taxon>
    </lineage>
</organism>
<evidence type="ECO:0000259" key="1">
    <source>
        <dbReference type="Pfam" id="PF18660"/>
    </source>
</evidence>
<protein>
    <recommendedName>
        <fullName evidence="1">Tsi6 domain-containing protein</fullName>
    </recommendedName>
</protein>
<dbReference type="OrthoDB" id="7306552at2"/>
<feature type="domain" description="Tsi6" evidence="1">
    <location>
        <begin position="22"/>
        <end position="85"/>
    </location>
</feature>
<dbReference type="InterPro" id="IPR040818">
    <property type="entry name" value="Tsi6"/>
</dbReference>
<dbReference type="AlphaFoldDB" id="A0A5A9G1N4"/>
<sequence>MPDIATTDDLRRRIALAQSGIAALARREPENIWLTSIQRQLEYVDGAARDGATRLDRADDLNFGLLASHYVDDIDPALAAELHAISAATRRLFGGSAV</sequence>
<accession>A0A5A9G1N4</accession>